<dbReference type="SUPFAM" id="SSF53850">
    <property type="entry name" value="Periplasmic binding protein-like II"/>
    <property type="match status" value="1"/>
</dbReference>
<gene>
    <name evidence="6" type="ORF">GCM10011613_15380</name>
</gene>
<evidence type="ECO:0000313" key="6">
    <source>
        <dbReference type="EMBL" id="GGY71519.1"/>
    </source>
</evidence>
<keyword evidence="7" id="KW-1185">Reference proteome</keyword>
<sequence>MSEPSEIDPHITSGLPEYRLQMAVFEGLVLKDPKTLEPKPAVADSWTISEDGTEYTFHIRDAARWSDGDKVTAYDFEYSWKRVLQPEIGNEFVTDFFVIKNAEDYYKGKIRDFSQVGIKAINESTFQIILNNPTSYFLAQMDHFPMFPVQKKTIEKFNAFKERGTGWTKPENFVGNGPFIIKEWIPQVIFSVKRNPYYWDSTNVKLNEMHFYPYENVLLEERMFAAGQIHKTEFLPTAKVDKYRNSPAYRQYPFYASYYYVFNTKLKPLDDVRVRKALAYTIDRESIVKNILRAGQTPAYHLTPDDPYGYKPRASFNYDIPLAKKLLAEAGFPDGKGFPTLELVYNTHADHLKIAVAIQEMWKQNLGINITLRNMEWKVYLDARNSHSFHILRRGNVGEVVDPGTFLFTMTSDDPLNESQWGSKRYDELIGLTKSAKSQQERFEYFQEAEQILVDEMPLIPLYIYTTNNLVSPSVKGYYNNVLDYHPYKYLYLEYMGQ</sequence>
<dbReference type="Proteomes" id="UP000619761">
    <property type="component" value="Unassembled WGS sequence"/>
</dbReference>
<comment type="caution">
    <text evidence="6">The sequence shown here is derived from an EMBL/GenBank/DDBJ whole genome shotgun (WGS) entry which is preliminary data.</text>
</comment>
<evidence type="ECO:0000256" key="2">
    <source>
        <dbReference type="ARBA" id="ARBA00005695"/>
    </source>
</evidence>
<name>A0ABQ3AY88_9GAMM</name>
<evidence type="ECO:0000259" key="5">
    <source>
        <dbReference type="Pfam" id="PF00496"/>
    </source>
</evidence>
<proteinExistence type="inferred from homology"/>
<dbReference type="CDD" id="cd08504">
    <property type="entry name" value="PBP2_OppA"/>
    <property type="match status" value="1"/>
</dbReference>
<protein>
    <submittedName>
        <fullName evidence="6">ABC transporter permease</fullName>
    </submittedName>
</protein>
<dbReference type="Gene3D" id="3.10.105.10">
    <property type="entry name" value="Dipeptide-binding Protein, Domain 3"/>
    <property type="match status" value="1"/>
</dbReference>
<dbReference type="Pfam" id="PF00496">
    <property type="entry name" value="SBP_bac_5"/>
    <property type="match status" value="1"/>
</dbReference>
<dbReference type="Gene3D" id="3.90.76.10">
    <property type="entry name" value="Dipeptide-binding Protein, Domain 1"/>
    <property type="match status" value="1"/>
</dbReference>
<dbReference type="InterPro" id="IPR030678">
    <property type="entry name" value="Peptide/Ni-bd"/>
</dbReference>
<dbReference type="PANTHER" id="PTHR30290">
    <property type="entry name" value="PERIPLASMIC BINDING COMPONENT OF ABC TRANSPORTER"/>
    <property type="match status" value="1"/>
</dbReference>
<dbReference type="InterPro" id="IPR000914">
    <property type="entry name" value="SBP_5_dom"/>
</dbReference>
<comment type="subcellular location">
    <subcellularLocation>
        <location evidence="1">Cell envelope</location>
    </subcellularLocation>
</comment>
<dbReference type="Gene3D" id="3.40.190.10">
    <property type="entry name" value="Periplasmic binding protein-like II"/>
    <property type="match status" value="1"/>
</dbReference>
<dbReference type="PANTHER" id="PTHR30290:SF10">
    <property type="entry name" value="PERIPLASMIC OLIGOPEPTIDE-BINDING PROTEIN-RELATED"/>
    <property type="match status" value="1"/>
</dbReference>
<accession>A0ABQ3AY88</accession>
<evidence type="ECO:0000256" key="3">
    <source>
        <dbReference type="ARBA" id="ARBA00022448"/>
    </source>
</evidence>
<reference evidence="7" key="1">
    <citation type="journal article" date="2019" name="Int. J. Syst. Evol. Microbiol.">
        <title>The Global Catalogue of Microorganisms (GCM) 10K type strain sequencing project: providing services to taxonomists for standard genome sequencing and annotation.</title>
        <authorList>
            <consortium name="The Broad Institute Genomics Platform"/>
            <consortium name="The Broad Institute Genome Sequencing Center for Infectious Disease"/>
            <person name="Wu L."/>
            <person name="Ma J."/>
        </authorList>
    </citation>
    <scope>NUCLEOTIDE SEQUENCE [LARGE SCALE GENOMIC DNA]</scope>
    <source>
        <strain evidence="7">KCTC 32239</strain>
    </source>
</reference>
<dbReference type="PIRSF" id="PIRSF002741">
    <property type="entry name" value="MppA"/>
    <property type="match status" value="1"/>
</dbReference>
<evidence type="ECO:0000313" key="7">
    <source>
        <dbReference type="Proteomes" id="UP000619761"/>
    </source>
</evidence>
<evidence type="ECO:0000256" key="4">
    <source>
        <dbReference type="ARBA" id="ARBA00022729"/>
    </source>
</evidence>
<dbReference type="EMBL" id="BMYZ01000001">
    <property type="protein sequence ID" value="GGY71519.1"/>
    <property type="molecule type" value="Genomic_DNA"/>
</dbReference>
<organism evidence="6 7">
    <name type="scientific">Cellvibrio zantedeschiae</name>
    <dbReference type="NCBI Taxonomy" id="1237077"/>
    <lineage>
        <taxon>Bacteria</taxon>
        <taxon>Pseudomonadati</taxon>
        <taxon>Pseudomonadota</taxon>
        <taxon>Gammaproteobacteria</taxon>
        <taxon>Cellvibrionales</taxon>
        <taxon>Cellvibrionaceae</taxon>
        <taxon>Cellvibrio</taxon>
    </lineage>
</organism>
<evidence type="ECO:0000256" key="1">
    <source>
        <dbReference type="ARBA" id="ARBA00004196"/>
    </source>
</evidence>
<feature type="domain" description="Solute-binding protein family 5" evidence="5">
    <location>
        <begin position="37"/>
        <end position="414"/>
    </location>
</feature>
<comment type="similarity">
    <text evidence="2">Belongs to the bacterial solute-binding protein 5 family.</text>
</comment>
<keyword evidence="3" id="KW-0813">Transport</keyword>
<keyword evidence="4" id="KW-0732">Signal</keyword>
<dbReference type="InterPro" id="IPR039424">
    <property type="entry name" value="SBP_5"/>
</dbReference>